<reference evidence="3 4" key="1">
    <citation type="submission" date="2019-02" db="EMBL/GenBank/DDBJ databases">
        <title>Deep-cultivation of Planctomycetes and their phenomic and genomic characterization uncovers novel biology.</title>
        <authorList>
            <person name="Wiegand S."/>
            <person name="Jogler M."/>
            <person name="Boedeker C."/>
            <person name="Pinto D."/>
            <person name="Vollmers J."/>
            <person name="Rivas-Marin E."/>
            <person name="Kohn T."/>
            <person name="Peeters S.H."/>
            <person name="Heuer A."/>
            <person name="Rast P."/>
            <person name="Oberbeckmann S."/>
            <person name="Bunk B."/>
            <person name="Jeske O."/>
            <person name="Meyerdierks A."/>
            <person name="Storesund J.E."/>
            <person name="Kallscheuer N."/>
            <person name="Luecker S."/>
            <person name="Lage O.M."/>
            <person name="Pohl T."/>
            <person name="Merkel B.J."/>
            <person name="Hornburger P."/>
            <person name="Mueller R.-W."/>
            <person name="Bruemmer F."/>
            <person name="Labrenz M."/>
            <person name="Spormann A.M."/>
            <person name="Op den Camp H."/>
            <person name="Overmann J."/>
            <person name="Amann R."/>
            <person name="Jetten M.S.M."/>
            <person name="Mascher T."/>
            <person name="Medema M.H."/>
            <person name="Devos D.P."/>
            <person name="Kaster A.-K."/>
            <person name="Ovreas L."/>
            <person name="Rohde M."/>
            <person name="Galperin M.Y."/>
            <person name="Jogler C."/>
        </authorList>
    </citation>
    <scope>NUCLEOTIDE SEQUENCE [LARGE SCALE GENOMIC DNA]</scope>
    <source>
        <strain evidence="3 4">V22</strain>
    </source>
</reference>
<dbReference type="Gene3D" id="3.10.270.10">
    <property type="entry name" value="Urate Oxidase"/>
    <property type="match status" value="1"/>
</dbReference>
<dbReference type="GO" id="GO:0003934">
    <property type="term" value="F:GTP cyclohydrolase I activity"/>
    <property type="evidence" value="ECO:0007669"/>
    <property type="project" value="UniProtKB-UniRule"/>
</dbReference>
<evidence type="ECO:0000313" key="4">
    <source>
        <dbReference type="Proteomes" id="UP000319976"/>
    </source>
</evidence>
<dbReference type="RefSeq" id="WP_145262339.1">
    <property type="nucleotide sequence ID" value="NZ_CP036316.1"/>
</dbReference>
<proteinExistence type="inferred from homology"/>
<organism evidence="3 4">
    <name type="scientific">Calycomorphotria hydatis</name>
    <dbReference type="NCBI Taxonomy" id="2528027"/>
    <lineage>
        <taxon>Bacteria</taxon>
        <taxon>Pseudomonadati</taxon>
        <taxon>Planctomycetota</taxon>
        <taxon>Planctomycetia</taxon>
        <taxon>Planctomycetales</taxon>
        <taxon>Planctomycetaceae</taxon>
        <taxon>Calycomorphotria</taxon>
    </lineage>
</organism>
<dbReference type="PANTHER" id="PTHR36445:SF1">
    <property type="entry name" value="GTP CYCLOHYDROLASE MPTA"/>
    <property type="match status" value="1"/>
</dbReference>
<dbReference type="Proteomes" id="UP000319976">
    <property type="component" value="Chromosome"/>
</dbReference>
<comment type="function">
    <text evidence="2">Converts GTP to 7,8-dihydroneopterin triphosphate.</text>
</comment>
<keyword evidence="4" id="KW-1185">Reference proteome</keyword>
<dbReference type="PANTHER" id="PTHR36445">
    <property type="entry name" value="GTP CYCLOHYDROLASE MPTA"/>
    <property type="match status" value="1"/>
</dbReference>
<evidence type="ECO:0000256" key="1">
    <source>
        <dbReference type="ARBA" id="ARBA00022801"/>
    </source>
</evidence>
<dbReference type="NCBIfam" id="NF010200">
    <property type="entry name" value="PRK13674.1-1"/>
    <property type="match status" value="1"/>
</dbReference>
<feature type="site" description="May be catalytically important" evidence="2">
    <location>
        <position position="177"/>
    </location>
</feature>
<dbReference type="KEGG" id="chya:V22_20850"/>
<dbReference type="InterPro" id="IPR022838">
    <property type="entry name" value="GTP_cyclohydrolase_FolE2"/>
</dbReference>
<evidence type="ECO:0000313" key="3">
    <source>
        <dbReference type="EMBL" id="QDT64842.1"/>
    </source>
</evidence>
<gene>
    <name evidence="2 3" type="primary">folE2</name>
    <name evidence="3" type="ORF">V22_20850</name>
</gene>
<keyword evidence="1 2" id="KW-0378">Hydrolase</keyword>
<accession>A0A517T8Y4</accession>
<evidence type="ECO:0000256" key="2">
    <source>
        <dbReference type="HAMAP-Rule" id="MF_01527"/>
    </source>
</evidence>
<comment type="similarity">
    <text evidence="2">Belongs to the GTP cyclohydrolase IV family.</text>
</comment>
<dbReference type="OrthoDB" id="239637at2"/>
<dbReference type="InterPro" id="IPR003801">
    <property type="entry name" value="GTP_cyclohydrolase_FolE2/MptA"/>
</dbReference>
<comment type="pathway">
    <text evidence="2">Cofactor biosynthesis; 7,8-dihydroneopterin triphosphate biosynthesis; 7,8-dihydroneopterin triphosphate from GTP: step 1/1.</text>
</comment>
<dbReference type="EC" id="3.5.4.16" evidence="2"/>
<name>A0A517T8Y4_9PLAN</name>
<dbReference type="GO" id="GO:0046654">
    <property type="term" value="P:tetrahydrofolate biosynthetic process"/>
    <property type="evidence" value="ECO:0007669"/>
    <property type="project" value="UniProtKB-UniRule"/>
</dbReference>
<comment type="catalytic activity">
    <reaction evidence="2">
        <text>GTP + H2O = 7,8-dihydroneopterin 3'-triphosphate + formate + H(+)</text>
        <dbReference type="Rhea" id="RHEA:17473"/>
        <dbReference type="ChEBI" id="CHEBI:15377"/>
        <dbReference type="ChEBI" id="CHEBI:15378"/>
        <dbReference type="ChEBI" id="CHEBI:15740"/>
        <dbReference type="ChEBI" id="CHEBI:37565"/>
        <dbReference type="ChEBI" id="CHEBI:58462"/>
        <dbReference type="EC" id="3.5.4.16"/>
    </reaction>
</comment>
<dbReference type="AlphaFoldDB" id="A0A517T8Y4"/>
<dbReference type="UniPathway" id="UPA00848">
    <property type="reaction ID" value="UER00151"/>
</dbReference>
<dbReference type="Pfam" id="PF02649">
    <property type="entry name" value="GCHY-1"/>
    <property type="match status" value="1"/>
</dbReference>
<dbReference type="HAMAP" id="MF_01527_B">
    <property type="entry name" value="GTP_cyclohydrol_B"/>
    <property type="match status" value="1"/>
</dbReference>
<sequence length="328" mass="36156">MSDLLSEALQLNSNGFAPSAIKAPQILPDIAQDSIAHIGGTLERVGMSGVESVLTINEPGGKTLTLPTQLNAFVSLDDDKAKGIHMSRLFLSLQDHLDEATWSPSLAGDVLSDFIRKHAEISFSAYLSATFQLPIRRQSLLSGNQGWRHYPVRTESIFEGGRCRHWLTVGLTYSSTCPCSAALSRQLVQQAFANRFDGQHSVDMEEAIAWLGTQAAIAGQPHSQRSHADVTVEIESEQFPIVELIDRMEAVLKTPVQTAVKRIDEQEFARLNAEQLMFCEDSARILAADLREYDMAKDFRVRVEHLESLHAHDAVAVVTKGLPEGLKP</sequence>
<protein>
    <recommendedName>
        <fullName evidence="2">GTP cyclohydrolase FolE2</fullName>
        <ecNumber evidence="2">3.5.4.16</ecNumber>
    </recommendedName>
</protein>
<dbReference type="EMBL" id="CP036316">
    <property type="protein sequence ID" value="QDT64842.1"/>
    <property type="molecule type" value="Genomic_DNA"/>
</dbReference>